<dbReference type="RefSeq" id="XP_066802483.1">
    <property type="nucleotide sequence ID" value="XM_066947104.1"/>
</dbReference>
<keyword evidence="2" id="KW-1185">Reference proteome</keyword>
<name>A0AAW0YYM5_9TREE</name>
<evidence type="ECO:0000313" key="1">
    <source>
        <dbReference type="EMBL" id="KAK8853297.1"/>
    </source>
</evidence>
<dbReference type="AlphaFoldDB" id="A0AAW0YYM5"/>
<dbReference type="Pfam" id="PF00657">
    <property type="entry name" value="Lipase_GDSL"/>
    <property type="match status" value="1"/>
</dbReference>
<dbReference type="Proteomes" id="UP001388673">
    <property type="component" value="Unassembled WGS sequence"/>
</dbReference>
<evidence type="ECO:0000313" key="2">
    <source>
        <dbReference type="Proteomes" id="UP001388673"/>
    </source>
</evidence>
<gene>
    <name evidence="1" type="ORF">IAR55_004001</name>
</gene>
<dbReference type="InterPro" id="IPR001087">
    <property type="entry name" value="GDSL"/>
</dbReference>
<reference evidence="1 2" key="1">
    <citation type="journal article" date="2024" name="bioRxiv">
        <title>Comparative genomics of Cryptococcus and Kwoniella reveals pathogenesis evolution and contrasting karyotype dynamics via intercentromeric recombination or chromosome fusion.</title>
        <authorList>
            <person name="Coelho M.A."/>
            <person name="David-Palma M."/>
            <person name="Shea T."/>
            <person name="Bowers K."/>
            <person name="McGinley-Smith S."/>
            <person name="Mohammad A.W."/>
            <person name="Gnirke A."/>
            <person name="Yurkov A.M."/>
            <person name="Nowrousian M."/>
            <person name="Sun S."/>
            <person name="Cuomo C.A."/>
            <person name="Heitman J."/>
        </authorList>
    </citation>
    <scope>NUCLEOTIDE SEQUENCE [LARGE SCALE GENOMIC DNA]</scope>
    <source>
        <strain evidence="1 2">CBS 13917</strain>
    </source>
</reference>
<dbReference type="PANTHER" id="PTHR14209">
    <property type="entry name" value="ISOAMYL ACETATE-HYDROLYZING ESTERASE 1"/>
    <property type="match status" value="1"/>
</dbReference>
<dbReference type="GeneID" id="92181259"/>
<dbReference type="Gene3D" id="3.40.50.1110">
    <property type="entry name" value="SGNH hydrolase"/>
    <property type="match status" value="1"/>
</dbReference>
<accession>A0AAW0YYM5</accession>
<proteinExistence type="predicted"/>
<organism evidence="1 2">
    <name type="scientific">Kwoniella newhampshirensis</name>
    <dbReference type="NCBI Taxonomy" id="1651941"/>
    <lineage>
        <taxon>Eukaryota</taxon>
        <taxon>Fungi</taxon>
        <taxon>Dikarya</taxon>
        <taxon>Basidiomycota</taxon>
        <taxon>Agaricomycotina</taxon>
        <taxon>Tremellomycetes</taxon>
        <taxon>Tremellales</taxon>
        <taxon>Cryptococcaceae</taxon>
        <taxon>Kwoniella</taxon>
    </lineage>
</organism>
<protein>
    <recommendedName>
        <fullName evidence="3">SGNH hydrolase-type esterase domain-containing protein</fullName>
    </recommendedName>
</protein>
<dbReference type="EMBL" id="JBCAWK010000007">
    <property type="protein sequence ID" value="KAK8853297.1"/>
    <property type="molecule type" value="Genomic_DNA"/>
</dbReference>
<dbReference type="InterPro" id="IPR045136">
    <property type="entry name" value="Iah1-like"/>
</dbReference>
<dbReference type="PANTHER" id="PTHR14209:SF19">
    <property type="entry name" value="ISOAMYL ACETATE-HYDROLYZING ESTERASE 1 HOMOLOG"/>
    <property type="match status" value="1"/>
</dbReference>
<comment type="caution">
    <text evidence="1">The sequence shown here is derived from an EMBL/GenBank/DDBJ whole genome shotgun (WGS) entry which is preliminary data.</text>
</comment>
<dbReference type="GO" id="GO:0016788">
    <property type="term" value="F:hydrolase activity, acting on ester bonds"/>
    <property type="evidence" value="ECO:0007669"/>
    <property type="project" value="InterPro"/>
</dbReference>
<dbReference type="SUPFAM" id="SSF52266">
    <property type="entry name" value="SGNH hydrolase"/>
    <property type="match status" value="1"/>
</dbReference>
<dbReference type="KEGG" id="kne:92181259"/>
<evidence type="ECO:0008006" key="3">
    <source>
        <dbReference type="Google" id="ProtNLM"/>
    </source>
</evidence>
<dbReference type="InterPro" id="IPR036514">
    <property type="entry name" value="SGNH_hydro_sf"/>
</dbReference>
<sequence length="281" mass="31889">MAEPLNDAIVLFGDSLTSRQEVPWNLHHRLSQSYRGKLDVINRGYGGYNTAWLRGLFDKIFSKKSTDNAEEGSRSVVRLVTIWLGTNDAVLPGHVQHVPLETFESNMNHFLTCLTSHDSGYAAAQNPQAMNIILITPTIFSPLVWESDLPDKERSRNLETTRKYKDAVLEIGEDWKGRMKGGPGWKLGVVDLWNGIVEANGGNEEGKELEKFFNDGLHLTTEGYNVLWKGVTRVIKDEFKGRGLDWEDTKVLPFRAPTWEEVDYDLPETTKDKLKLPACRR</sequence>
<dbReference type="CDD" id="cd01838">
    <property type="entry name" value="Isoamyl_acetate_hydrolase_like"/>
    <property type="match status" value="1"/>
</dbReference>